<dbReference type="GO" id="GO:0012505">
    <property type="term" value="C:endomembrane system"/>
    <property type="evidence" value="ECO:0007669"/>
    <property type="project" value="UniProtKB-SubCell"/>
</dbReference>
<dbReference type="GO" id="GO:0016020">
    <property type="term" value="C:membrane"/>
    <property type="evidence" value="ECO:0007669"/>
    <property type="project" value="InterPro"/>
</dbReference>
<dbReference type="Gene3D" id="1.20.58.90">
    <property type="match status" value="1"/>
</dbReference>
<feature type="region of interest" description="Disordered" evidence="3">
    <location>
        <begin position="219"/>
        <end position="238"/>
    </location>
</feature>
<keyword evidence="4" id="KW-1133">Transmembrane helix</keyword>
<evidence type="ECO:0000256" key="3">
    <source>
        <dbReference type="SAM" id="MobiDB-lite"/>
    </source>
</evidence>
<keyword evidence="1" id="KW-0813">Transport</keyword>
<evidence type="ECO:0000313" key="6">
    <source>
        <dbReference type="EMBL" id="KAB2607798.1"/>
    </source>
</evidence>
<dbReference type="PANTHER" id="PTHR34949:SF2">
    <property type="entry name" value="OS05G0443700 PROTEIN"/>
    <property type="match status" value="1"/>
</dbReference>
<reference evidence="7" key="2">
    <citation type="submission" date="2019-10" db="EMBL/GenBank/DDBJ databases">
        <title>A de novo genome assembly of a pear dwarfing rootstock.</title>
        <authorList>
            <person name="Wang F."/>
            <person name="Wang J."/>
            <person name="Li S."/>
            <person name="Zhang Y."/>
            <person name="Fang M."/>
            <person name="Ma L."/>
            <person name="Zhao Y."/>
            <person name="Jiang S."/>
        </authorList>
    </citation>
    <scope>NUCLEOTIDE SEQUENCE [LARGE SCALE GENOMIC DNA]</scope>
</reference>
<dbReference type="InterPro" id="IPR010989">
    <property type="entry name" value="SNARE"/>
</dbReference>
<dbReference type="PANTHER" id="PTHR34949">
    <property type="entry name" value="OS05G0443700 PROTEIN"/>
    <property type="match status" value="1"/>
</dbReference>
<dbReference type="SUPFAM" id="SSF47661">
    <property type="entry name" value="t-snare proteins"/>
    <property type="match status" value="1"/>
</dbReference>
<sequence length="362" mass="40909">MASSLHQWESDPLFSAAEVVQDSADRMESVFRSLLHELSLVQGDCPDPKLRVSIDYHKRDLATTLETAKWQLEDFERAVSFSAMAGRSQNREDVISRHKQFIGAIREQILYVEKRLEDTAIGDDPMRNTEWVTLNEQDRDGLALFLSGGNNAEPTDCQDVEDNSILRRFLDPTTSSAKDSIEENNLRKVGSYNRFGEGGSWDIGNTRLKSDFTDSFPESSWNRYGGGESRDLEANETKPESFSRTNVFGFLSTAWSVYGSRVTGSYTKRFKDGEEQSHSSSSAGVSHGAQGQHQGTWLYRNFKELGMGIRTKVMYLRTWLGVFRARYEGSPYHIQVQRHSIQVVLIILLALIILGTLVSRLA</sequence>
<feature type="compositionally biased region" description="Basic and acidic residues" evidence="3">
    <location>
        <begin position="228"/>
        <end position="238"/>
    </location>
</feature>
<evidence type="ECO:0000313" key="7">
    <source>
        <dbReference type="Proteomes" id="UP000327157"/>
    </source>
</evidence>
<dbReference type="AlphaFoldDB" id="A0A5N5FXD5"/>
<dbReference type="Proteomes" id="UP000327157">
    <property type="component" value="Chromosome 14"/>
</dbReference>
<reference evidence="6 7" key="1">
    <citation type="submission" date="2019-09" db="EMBL/GenBank/DDBJ databases">
        <authorList>
            <person name="Ou C."/>
        </authorList>
    </citation>
    <scope>NUCLEOTIDE SEQUENCE [LARGE SCALE GENOMIC DNA]</scope>
    <source>
        <strain evidence="6">S2</strain>
        <tissue evidence="6">Leaf</tissue>
    </source>
</reference>
<evidence type="ECO:0000259" key="5">
    <source>
        <dbReference type="Pfam" id="PF09177"/>
    </source>
</evidence>
<dbReference type="EMBL" id="SMOL01000553">
    <property type="protein sequence ID" value="KAB2607798.1"/>
    <property type="molecule type" value="Genomic_DNA"/>
</dbReference>
<dbReference type="GO" id="GO:0015031">
    <property type="term" value="P:protein transport"/>
    <property type="evidence" value="ECO:0007669"/>
    <property type="project" value="UniProtKB-KW"/>
</dbReference>
<keyword evidence="1" id="KW-0653">Protein transport</keyword>
<comment type="caution">
    <text evidence="6">The sequence shown here is derived from an EMBL/GenBank/DDBJ whole genome shotgun (WGS) entry which is preliminary data.</text>
</comment>
<evidence type="ECO:0000256" key="1">
    <source>
        <dbReference type="ARBA" id="ARBA00022927"/>
    </source>
</evidence>
<gene>
    <name evidence="6" type="ORF">D8674_010966</name>
</gene>
<feature type="domain" description="Syntaxin 6/10/61 N-terminal" evidence="5">
    <location>
        <begin position="11"/>
        <end position="110"/>
    </location>
</feature>
<name>A0A5N5FXD5_9ROSA</name>
<comment type="subcellular location">
    <subcellularLocation>
        <location evidence="2">Endomembrane system</location>
        <topology evidence="2">Single-pass type IV membrane protein</topology>
    </subcellularLocation>
</comment>
<protein>
    <recommendedName>
        <fullName evidence="5">Syntaxin 6/10/61 N-terminal domain-containing protein</fullName>
    </recommendedName>
</protein>
<keyword evidence="7" id="KW-1185">Reference proteome</keyword>
<keyword evidence="4" id="KW-0812">Transmembrane</keyword>
<dbReference type="InterPro" id="IPR015260">
    <property type="entry name" value="Syntaxin-6/10/61_N"/>
</dbReference>
<accession>A0A5N5FXD5</accession>
<dbReference type="OrthoDB" id="737588at2759"/>
<reference evidence="6 7" key="3">
    <citation type="submission" date="2019-11" db="EMBL/GenBank/DDBJ databases">
        <title>A de novo genome assembly of a pear dwarfing rootstock.</title>
        <authorList>
            <person name="Wang F."/>
            <person name="Wang J."/>
            <person name="Li S."/>
            <person name="Zhang Y."/>
            <person name="Fang M."/>
            <person name="Ma L."/>
            <person name="Zhao Y."/>
            <person name="Jiang S."/>
        </authorList>
    </citation>
    <scope>NUCLEOTIDE SEQUENCE [LARGE SCALE GENOMIC DNA]</scope>
    <source>
        <strain evidence="6">S2</strain>
        <tissue evidence="6">Leaf</tissue>
    </source>
</reference>
<feature type="transmembrane region" description="Helical" evidence="4">
    <location>
        <begin position="340"/>
        <end position="358"/>
    </location>
</feature>
<organism evidence="6 7">
    <name type="scientific">Pyrus ussuriensis x Pyrus communis</name>
    <dbReference type="NCBI Taxonomy" id="2448454"/>
    <lineage>
        <taxon>Eukaryota</taxon>
        <taxon>Viridiplantae</taxon>
        <taxon>Streptophyta</taxon>
        <taxon>Embryophyta</taxon>
        <taxon>Tracheophyta</taxon>
        <taxon>Spermatophyta</taxon>
        <taxon>Magnoliopsida</taxon>
        <taxon>eudicotyledons</taxon>
        <taxon>Gunneridae</taxon>
        <taxon>Pentapetalae</taxon>
        <taxon>rosids</taxon>
        <taxon>fabids</taxon>
        <taxon>Rosales</taxon>
        <taxon>Rosaceae</taxon>
        <taxon>Amygdaloideae</taxon>
        <taxon>Maleae</taxon>
        <taxon>Pyrus</taxon>
    </lineage>
</organism>
<dbReference type="GO" id="GO:0048193">
    <property type="term" value="P:Golgi vesicle transport"/>
    <property type="evidence" value="ECO:0007669"/>
    <property type="project" value="InterPro"/>
</dbReference>
<dbReference type="Pfam" id="PF09177">
    <property type="entry name" value="STX6_10_61_N"/>
    <property type="match status" value="1"/>
</dbReference>
<evidence type="ECO:0000256" key="2">
    <source>
        <dbReference type="ARBA" id="ARBA00046280"/>
    </source>
</evidence>
<proteinExistence type="predicted"/>
<keyword evidence="4" id="KW-0472">Membrane</keyword>
<evidence type="ECO:0000256" key="4">
    <source>
        <dbReference type="SAM" id="Phobius"/>
    </source>
</evidence>
<dbReference type="CDD" id="cd21442">
    <property type="entry name" value="SNARE_NTD_STX6-like"/>
    <property type="match status" value="1"/>
</dbReference>